<evidence type="ECO:0000313" key="3">
    <source>
        <dbReference type="Proteomes" id="UP000324222"/>
    </source>
</evidence>
<evidence type="ECO:0000313" key="2">
    <source>
        <dbReference type="EMBL" id="MPC77543.1"/>
    </source>
</evidence>
<comment type="caution">
    <text evidence="2">The sequence shown here is derived from an EMBL/GenBank/DDBJ whole genome shotgun (WGS) entry which is preliminary data.</text>
</comment>
<keyword evidence="3" id="KW-1185">Reference proteome</keyword>
<organism evidence="2 3">
    <name type="scientific">Portunus trituberculatus</name>
    <name type="common">Swimming crab</name>
    <name type="synonym">Neptunus trituberculatus</name>
    <dbReference type="NCBI Taxonomy" id="210409"/>
    <lineage>
        <taxon>Eukaryota</taxon>
        <taxon>Metazoa</taxon>
        <taxon>Ecdysozoa</taxon>
        <taxon>Arthropoda</taxon>
        <taxon>Crustacea</taxon>
        <taxon>Multicrustacea</taxon>
        <taxon>Malacostraca</taxon>
        <taxon>Eumalacostraca</taxon>
        <taxon>Eucarida</taxon>
        <taxon>Decapoda</taxon>
        <taxon>Pleocyemata</taxon>
        <taxon>Brachyura</taxon>
        <taxon>Eubrachyura</taxon>
        <taxon>Portunoidea</taxon>
        <taxon>Portunidae</taxon>
        <taxon>Portuninae</taxon>
        <taxon>Portunus</taxon>
    </lineage>
</organism>
<dbReference type="Proteomes" id="UP000324222">
    <property type="component" value="Unassembled WGS sequence"/>
</dbReference>
<feature type="region of interest" description="Disordered" evidence="1">
    <location>
        <begin position="67"/>
        <end position="88"/>
    </location>
</feature>
<sequence length="88" mass="9857">MRLCSEKPNGEDRVTGYAEGLELRKRSRMLKVSSRRSGIRIGCCTSCSRNKIYLYWRRARRPLASASNVLHSAPSYTPSTSTSTSAND</sequence>
<proteinExistence type="predicted"/>
<gene>
    <name evidence="2" type="ORF">E2C01_072000</name>
</gene>
<dbReference type="EMBL" id="VSRR010046094">
    <property type="protein sequence ID" value="MPC77543.1"/>
    <property type="molecule type" value="Genomic_DNA"/>
</dbReference>
<evidence type="ECO:0000256" key="1">
    <source>
        <dbReference type="SAM" id="MobiDB-lite"/>
    </source>
</evidence>
<reference evidence="2 3" key="1">
    <citation type="submission" date="2019-05" db="EMBL/GenBank/DDBJ databases">
        <title>Another draft genome of Portunus trituberculatus and its Hox gene families provides insights of decapod evolution.</title>
        <authorList>
            <person name="Jeong J.-H."/>
            <person name="Song I."/>
            <person name="Kim S."/>
            <person name="Choi T."/>
            <person name="Kim D."/>
            <person name="Ryu S."/>
            <person name="Kim W."/>
        </authorList>
    </citation>
    <scope>NUCLEOTIDE SEQUENCE [LARGE SCALE GENOMIC DNA]</scope>
    <source>
        <tissue evidence="2">Muscle</tissue>
    </source>
</reference>
<accession>A0A5B7I5D4</accession>
<feature type="compositionally biased region" description="Low complexity" evidence="1">
    <location>
        <begin position="72"/>
        <end position="88"/>
    </location>
</feature>
<name>A0A5B7I5D4_PORTR</name>
<protein>
    <submittedName>
        <fullName evidence="2">Uncharacterized protein</fullName>
    </submittedName>
</protein>
<dbReference type="AlphaFoldDB" id="A0A5B7I5D4"/>